<protein>
    <submittedName>
        <fullName evidence="3">Tubuliform spidroin 1</fullName>
    </submittedName>
</protein>
<dbReference type="AlphaFoldDB" id="A0A183A317"/>
<reference evidence="3" key="1">
    <citation type="submission" date="2016-06" db="UniProtKB">
        <authorList>
            <consortium name="WormBaseParasite"/>
        </authorList>
    </citation>
    <scope>IDENTIFICATION</scope>
</reference>
<sequence>AATALRGVRGLVPCTSSTAAIAAAAAALRSAAGLTAGLPIGSVPTVSGLTPIVGVPGISSLLQGQAQQSLNAANQLQAGLGTLQSAGSVTNNQALLAALASASPATAAYNPAATAALYLTDPNTAALLAGYAAALGGNAAGCLANAAAGAQAVPAFNSPAQTVGLVNSLAAMGVLPQGSQVFAPAAHASLVGNPLVSGATAPVTA</sequence>
<keyword evidence="2" id="KW-1185">Reference proteome</keyword>
<proteinExistence type="predicted"/>
<evidence type="ECO:0000313" key="2">
    <source>
        <dbReference type="Proteomes" id="UP000272942"/>
    </source>
</evidence>
<organism evidence="3">
    <name type="scientific">Echinostoma caproni</name>
    <dbReference type="NCBI Taxonomy" id="27848"/>
    <lineage>
        <taxon>Eukaryota</taxon>
        <taxon>Metazoa</taxon>
        <taxon>Spiralia</taxon>
        <taxon>Lophotrochozoa</taxon>
        <taxon>Platyhelminthes</taxon>
        <taxon>Trematoda</taxon>
        <taxon>Digenea</taxon>
        <taxon>Plagiorchiida</taxon>
        <taxon>Echinostomata</taxon>
        <taxon>Echinostomatoidea</taxon>
        <taxon>Echinostomatidae</taxon>
        <taxon>Echinostoma</taxon>
    </lineage>
</organism>
<reference evidence="1 2" key="2">
    <citation type="submission" date="2018-11" db="EMBL/GenBank/DDBJ databases">
        <authorList>
            <consortium name="Pathogen Informatics"/>
        </authorList>
    </citation>
    <scope>NUCLEOTIDE SEQUENCE [LARGE SCALE GENOMIC DNA]</scope>
    <source>
        <strain evidence="1 2">Egypt</strain>
    </source>
</reference>
<evidence type="ECO:0000313" key="3">
    <source>
        <dbReference type="WBParaSite" id="ECPE_0000135201-mRNA-1"/>
    </source>
</evidence>
<dbReference type="EMBL" id="UZAN01007951">
    <property type="protein sequence ID" value="VDP37308.1"/>
    <property type="molecule type" value="Genomic_DNA"/>
</dbReference>
<dbReference type="WBParaSite" id="ECPE_0000135201-mRNA-1">
    <property type="protein sequence ID" value="ECPE_0000135201-mRNA-1"/>
    <property type="gene ID" value="ECPE_0000135201"/>
</dbReference>
<accession>A0A183A317</accession>
<gene>
    <name evidence="1" type="ORF">ECPE_LOCUS1352</name>
</gene>
<dbReference type="Proteomes" id="UP000272942">
    <property type="component" value="Unassembled WGS sequence"/>
</dbReference>
<name>A0A183A317_9TREM</name>
<evidence type="ECO:0000313" key="1">
    <source>
        <dbReference type="EMBL" id="VDP37308.1"/>
    </source>
</evidence>